<evidence type="ECO:0000313" key="2">
    <source>
        <dbReference type="Proteomes" id="UP000273083"/>
    </source>
</evidence>
<reference evidence="1 2" key="1">
    <citation type="submission" date="2018-11" db="EMBL/GenBank/DDBJ databases">
        <title>Genomic Encyclopedia of Type Strains, Phase IV (KMG-IV): sequencing the most valuable type-strain genomes for metagenomic binning, comparative biology and taxonomic classification.</title>
        <authorList>
            <person name="Goeker M."/>
        </authorList>
    </citation>
    <scope>NUCLEOTIDE SEQUENCE [LARGE SCALE GENOMIC DNA]</scope>
    <source>
        <strain evidence="1 2">DSM 26537</strain>
    </source>
</reference>
<name>A0A3N1XZQ5_9FIRM</name>
<dbReference type="OrthoDB" id="2067030at2"/>
<dbReference type="AlphaFoldDB" id="A0A3N1XZQ5"/>
<dbReference type="InterPro" id="IPR010310">
    <property type="entry name" value="T7SS_ESAT-6-like"/>
</dbReference>
<dbReference type="Gene3D" id="1.10.287.1060">
    <property type="entry name" value="ESAT-6-like"/>
    <property type="match status" value="1"/>
</dbReference>
<dbReference type="SUPFAM" id="SSF140453">
    <property type="entry name" value="EsxAB dimer-like"/>
    <property type="match status" value="1"/>
</dbReference>
<organism evidence="1 2">
    <name type="scientific">Mobilisporobacter senegalensis</name>
    <dbReference type="NCBI Taxonomy" id="1329262"/>
    <lineage>
        <taxon>Bacteria</taxon>
        <taxon>Bacillati</taxon>
        <taxon>Bacillota</taxon>
        <taxon>Clostridia</taxon>
        <taxon>Lachnospirales</taxon>
        <taxon>Lachnospiraceae</taxon>
        <taxon>Mobilisporobacter</taxon>
    </lineage>
</organism>
<gene>
    <name evidence="1" type="ORF">EDD66_101376</name>
</gene>
<sequence length="127" mass="14586">MIAYEGNNSFCYETEVFAQASKAFNDSAATLKEMKDNLVTRIDDLRNIGWKSDAGNSFFEIIDHNWSNDIERYVDLMEDLSTMITYAIQQFESVSEQAKSIKYEENLSRLSDIPSEKVGAKSLRTKY</sequence>
<dbReference type="RefSeq" id="WP_123607845.1">
    <property type="nucleotide sequence ID" value="NZ_RJVG01000001.1"/>
</dbReference>
<keyword evidence="2" id="KW-1185">Reference proteome</keyword>
<accession>A0A3N1XZQ5</accession>
<proteinExistence type="predicted"/>
<dbReference type="Pfam" id="PF06013">
    <property type="entry name" value="WXG100"/>
    <property type="match status" value="1"/>
</dbReference>
<dbReference type="InterPro" id="IPR036689">
    <property type="entry name" value="ESAT-6-like_sf"/>
</dbReference>
<evidence type="ECO:0000313" key="1">
    <source>
        <dbReference type="EMBL" id="ROR31758.1"/>
    </source>
</evidence>
<protein>
    <submittedName>
        <fullName evidence="1">WXG100 family type VII secretion target</fullName>
    </submittedName>
</protein>
<dbReference type="EMBL" id="RJVG01000001">
    <property type="protein sequence ID" value="ROR31758.1"/>
    <property type="molecule type" value="Genomic_DNA"/>
</dbReference>
<comment type="caution">
    <text evidence="1">The sequence shown here is derived from an EMBL/GenBank/DDBJ whole genome shotgun (WGS) entry which is preliminary data.</text>
</comment>
<dbReference type="Proteomes" id="UP000273083">
    <property type="component" value="Unassembled WGS sequence"/>
</dbReference>